<feature type="chain" id="PRO_5022096816" description="Ig-like domain-containing protein" evidence="2">
    <location>
        <begin position="23"/>
        <end position="240"/>
    </location>
</feature>
<sequence>MNKTWFTLVTLMFLCLLNVCECETCGTIRARRVWKFVEEGGSLKLSCEVQHCGLSSWTGGWTFQGKQGTSFTPLNSTERISLSNSSAASSSHLIVSIHNVNQSDAGAYRCKVIWPQSIMSYGHVTYVNVTPVTESHLDSSGRSVAIKVLLCLGSLFLLLFVLGFVWCLTQNHQSPPPVPPRTSFLSTVKRKKELVYAEVLLRETTGHCSPKQASEPVVYSSLKFSPATSLPIQALNLSNP</sequence>
<dbReference type="AlphaFoldDB" id="A0A553NL46"/>
<proteinExistence type="predicted"/>
<dbReference type="InterPro" id="IPR013106">
    <property type="entry name" value="Ig_V-set"/>
</dbReference>
<comment type="caution">
    <text evidence="4">The sequence shown here is derived from an EMBL/GenBank/DDBJ whole genome shotgun (WGS) entry which is preliminary data.</text>
</comment>
<keyword evidence="1" id="KW-0812">Transmembrane</keyword>
<dbReference type="Gene3D" id="2.60.40.10">
    <property type="entry name" value="Immunoglobulins"/>
    <property type="match status" value="1"/>
</dbReference>
<dbReference type="Pfam" id="PF07686">
    <property type="entry name" value="V-set"/>
    <property type="match status" value="1"/>
</dbReference>
<keyword evidence="1" id="KW-1133">Transmembrane helix</keyword>
<feature type="domain" description="Ig-like" evidence="3">
    <location>
        <begin position="37"/>
        <end position="112"/>
    </location>
</feature>
<reference evidence="4 5" key="1">
    <citation type="journal article" date="2019" name="Sci. Data">
        <title>Hybrid genome assembly and annotation of Danionella translucida.</title>
        <authorList>
            <person name="Kadobianskyi M."/>
            <person name="Schulze L."/>
            <person name="Schuelke M."/>
            <person name="Judkewitz B."/>
        </authorList>
    </citation>
    <scope>NUCLEOTIDE SEQUENCE [LARGE SCALE GENOMIC DNA]</scope>
    <source>
        <strain evidence="4 5">Bolton</strain>
    </source>
</reference>
<dbReference type="PROSITE" id="PS50835">
    <property type="entry name" value="IG_LIKE"/>
    <property type="match status" value="1"/>
</dbReference>
<dbReference type="InterPro" id="IPR036179">
    <property type="entry name" value="Ig-like_dom_sf"/>
</dbReference>
<evidence type="ECO:0000313" key="5">
    <source>
        <dbReference type="Proteomes" id="UP000316079"/>
    </source>
</evidence>
<feature type="signal peptide" evidence="2">
    <location>
        <begin position="1"/>
        <end position="22"/>
    </location>
</feature>
<feature type="transmembrane region" description="Helical" evidence="1">
    <location>
        <begin position="144"/>
        <end position="168"/>
    </location>
</feature>
<dbReference type="Proteomes" id="UP000316079">
    <property type="component" value="Unassembled WGS sequence"/>
</dbReference>
<keyword evidence="5" id="KW-1185">Reference proteome</keyword>
<evidence type="ECO:0000259" key="3">
    <source>
        <dbReference type="PROSITE" id="PS50835"/>
    </source>
</evidence>
<gene>
    <name evidence="4" type="ORF">DNTS_010867</name>
</gene>
<dbReference type="SMART" id="SM00409">
    <property type="entry name" value="IG"/>
    <property type="match status" value="1"/>
</dbReference>
<organism evidence="4 5">
    <name type="scientific">Danionella cerebrum</name>
    <dbReference type="NCBI Taxonomy" id="2873325"/>
    <lineage>
        <taxon>Eukaryota</taxon>
        <taxon>Metazoa</taxon>
        <taxon>Chordata</taxon>
        <taxon>Craniata</taxon>
        <taxon>Vertebrata</taxon>
        <taxon>Euteleostomi</taxon>
        <taxon>Actinopterygii</taxon>
        <taxon>Neopterygii</taxon>
        <taxon>Teleostei</taxon>
        <taxon>Ostariophysi</taxon>
        <taxon>Cypriniformes</taxon>
        <taxon>Danionidae</taxon>
        <taxon>Danioninae</taxon>
        <taxon>Danionella</taxon>
    </lineage>
</organism>
<evidence type="ECO:0000256" key="2">
    <source>
        <dbReference type="SAM" id="SignalP"/>
    </source>
</evidence>
<dbReference type="InterPro" id="IPR007110">
    <property type="entry name" value="Ig-like_dom"/>
</dbReference>
<dbReference type="OrthoDB" id="8950231at2759"/>
<keyword evidence="1" id="KW-0472">Membrane</keyword>
<name>A0A553NL46_9TELE</name>
<dbReference type="STRING" id="623744.A0A553NL46"/>
<dbReference type="SUPFAM" id="SSF48726">
    <property type="entry name" value="Immunoglobulin"/>
    <property type="match status" value="1"/>
</dbReference>
<dbReference type="InterPro" id="IPR013783">
    <property type="entry name" value="Ig-like_fold"/>
</dbReference>
<protein>
    <recommendedName>
        <fullName evidence="3">Ig-like domain-containing protein</fullName>
    </recommendedName>
</protein>
<evidence type="ECO:0000313" key="4">
    <source>
        <dbReference type="EMBL" id="TRY66149.1"/>
    </source>
</evidence>
<evidence type="ECO:0000256" key="1">
    <source>
        <dbReference type="SAM" id="Phobius"/>
    </source>
</evidence>
<accession>A0A553NL46</accession>
<dbReference type="EMBL" id="SRMA01026861">
    <property type="protein sequence ID" value="TRY66149.1"/>
    <property type="molecule type" value="Genomic_DNA"/>
</dbReference>
<keyword evidence="2" id="KW-0732">Signal</keyword>
<dbReference type="InterPro" id="IPR003599">
    <property type="entry name" value="Ig_sub"/>
</dbReference>